<reference evidence="2" key="1">
    <citation type="submission" date="2023-02" db="EMBL/GenBank/DDBJ databases">
        <title>Actinomadura rubrobrunea NBRC 14622.</title>
        <authorList>
            <person name="Ichikawa N."/>
            <person name="Sato H."/>
            <person name="Tonouchi N."/>
        </authorList>
    </citation>
    <scope>NUCLEOTIDE SEQUENCE</scope>
    <source>
        <strain evidence="2">NBRC 14622</strain>
    </source>
</reference>
<accession>A0A9W6US27</accession>
<gene>
    <name evidence="2" type="ORF">Arub01_04650</name>
</gene>
<sequence>MGERPSGTPGSGTGKRFTGPKGMWRTFGNSTGFFVANRLYQRSLDEIGGCGPAIGDAKVGCARSGSAPLRRAAIRPGRDPKGRCARTRSGPGSRVGLSTVRAPSPGAPRVPRAVHPADSPEPQ</sequence>
<dbReference type="AlphaFoldDB" id="A0A9W6US27"/>
<organism evidence="2 3">
    <name type="scientific">Actinomadura rubrobrunea</name>
    <dbReference type="NCBI Taxonomy" id="115335"/>
    <lineage>
        <taxon>Bacteria</taxon>
        <taxon>Bacillati</taxon>
        <taxon>Actinomycetota</taxon>
        <taxon>Actinomycetes</taxon>
        <taxon>Streptosporangiales</taxon>
        <taxon>Thermomonosporaceae</taxon>
        <taxon>Actinomadura</taxon>
    </lineage>
</organism>
<dbReference type="EMBL" id="BSRZ01000001">
    <property type="protein sequence ID" value="GLW62221.1"/>
    <property type="molecule type" value="Genomic_DNA"/>
</dbReference>
<evidence type="ECO:0000313" key="2">
    <source>
        <dbReference type="EMBL" id="GLW62221.1"/>
    </source>
</evidence>
<dbReference type="Proteomes" id="UP001165124">
    <property type="component" value="Unassembled WGS sequence"/>
</dbReference>
<name>A0A9W6US27_9ACTN</name>
<proteinExistence type="predicted"/>
<protein>
    <submittedName>
        <fullName evidence="2">Uncharacterized protein</fullName>
    </submittedName>
</protein>
<keyword evidence="3" id="KW-1185">Reference proteome</keyword>
<feature type="region of interest" description="Disordered" evidence="1">
    <location>
        <begin position="72"/>
        <end position="123"/>
    </location>
</feature>
<comment type="caution">
    <text evidence="2">The sequence shown here is derived from an EMBL/GenBank/DDBJ whole genome shotgun (WGS) entry which is preliminary data.</text>
</comment>
<evidence type="ECO:0000313" key="3">
    <source>
        <dbReference type="Proteomes" id="UP001165124"/>
    </source>
</evidence>
<evidence type="ECO:0000256" key="1">
    <source>
        <dbReference type="SAM" id="MobiDB-lite"/>
    </source>
</evidence>
<feature type="region of interest" description="Disordered" evidence="1">
    <location>
        <begin position="1"/>
        <end position="22"/>
    </location>
</feature>